<dbReference type="Gene3D" id="3.20.180.20">
    <property type="entry name" value="Dynein heavy chain, N-terminal domain 2"/>
    <property type="match status" value="1"/>
</dbReference>
<evidence type="ECO:0000313" key="2">
    <source>
        <dbReference type="EMBL" id="KAF4725938.1"/>
    </source>
</evidence>
<feature type="domain" description="Dynein heavy chain linker" evidence="1">
    <location>
        <begin position="2"/>
        <end position="117"/>
    </location>
</feature>
<evidence type="ECO:0000313" key="3">
    <source>
        <dbReference type="Proteomes" id="UP000574390"/>
    </source>
</evidence>
<dbReference type="Gene3D" id="1.20.140.100">
    <property type="entry name" value="Dynein heavy chain, N-terminal domain 2"/>
    <property type="match status" value="1"/>
</dbReference>
<protein>
    <recommendedName>
        <fullName evidence="1">Dynein heavy chain linker domain-containing protein</fullName>
    </recommendedName>
</protein>
<dbReference type="PANTHER" id="PTHR45703:SF8">
    <property type="entry name" value="DYNEINS HEAVY CHAIN"/>
    <property type="match status" value="1"/>
</dbReference>
<proteinExistence type="predicted"/>
<dbReference type="InterPro" id="IPR026983">
    <property type="entry name" value="DHC"/>
</dbReference>
<sequence>EILKKGEQLRLCKDFCNEDGIFGRLETAQSQLNLCEKALNDFMDGKRRAFPRFYFVSTSDLLDILSNGNTPAKVMPHLSKVFQAVQTYELEYPNGKDQRPDAVGMESCVGVEYVPFPEPTP</sequence>
<feature type="non-terminal residue" evidence="2">
    <location>
        <position position="1"/>
    </location>
</feature>
<dbReference type="InterPro" id="IPR042222">
    <property type="entry name" value="Dynein_2_N"/>
</dbReference>
<dbReference type="Pfam" id="PF08393">
    <property type="entry name" value="DHC_N2"/>
    <property type="match status" value="1"/>
</dbReference>
<accession>A0A7J6RYX3</accession>
<name>A0A7J6RYX3_PEROL</name>
<dbReference type="GO" id="GO:0051959">
    <property type="term" value="F:dynein light intermediate chain binding"/>
    <property type="evidence" value="ECO:0007669"/>
    <property type="project" value="InterPro"/>
</dbReference>
<feature type="non-terminal residue" evidence="2">
    <location>
        <position position="121"/>
    </location>
</feature>
<gene>
    <name evidence="2" type="ORF">FOZ62_017735</name>
</gene>
<dbReference type="GO" id="GO:0045505">
    <property type="term" value="F:dynein intermediate chain binding"/>
    <property type="evidence" value="ECO:0007669"/>
    <property type="project" value="InterPro"/>
</dbReference>
<dbReference type="GO" id="GO:0030286">
    <property type="term" value="C:dynein complex"/>
    <property type="evidence" value="ECO:0007669"/>
    <property type="project" value="InterPro"/>
</dbReference>
<dbReference type="InterPro" id="IPR013602">
    <property type="entry name" value="Dynein_heavy_linker"/>
</dbReference>
<dbReference type="GO" id="GO:0007018">
    <property type="term" value="P:microtubule-based movement"/>
    <property type="evidence" value="ECO:0007669"/>
    <property type="project" value="InterPro"/>
</dbReference>
<comment type="caution">
    <text evidence="2">The sequence shown here is derived from an EMBL/GenBank/DDBJ whole genome shotgun (WGS) entry which is preliminary data.</text>
</comment>
<dbReference type="Proteomes" id="UP000574390">
    <property type="component" value="Unassembled WGS sequence"/>
</dbReference>
<dbReference type="EMBL" id="JABANM010018534">
    <property type="protein sequence ID" value="KAF4725938.1"/>
    <property type="molecule type" value="Genomic_DNA"/>
</dbReference>
<organism evidence="2 3">
    <name type="scientific">Perkinsus olseni</name>
    <name type="common">Perkinsus atlanticus</name>
    <dbReference type="NCBI Taxonomy" id="32597"/>
    <lineage>
        <taxon>Eukaryota</taxon>
        <taxon>Sar</taxon>
        <taxon>Alveolata</taxon>
        <taxon>Perkinsozoa</taxon>
        <taxon>Perkinsea</taxon>
        <taxon>Perkinsida</taxon>
        <taxon>Perkinsidae</taxon>
        <taxon>Perkinsus</taxon>
    </lineage>
</organism>
<dbReference type="PANTHER" id="PTHR45703">
    <property type="entry name" value="DYNEIN HEAVY CHAIN"/>
    <property type="match status" value="1"/>
</dbReference>
<reference evidence="2 3" key="1">
    <citation type="submission" date="2020-04" db="EMBL/GenBank/DDBJ databases">
        <title>Perkinsus olseni comparative genomics.</title>
        <authorList>
            <person name="Bogema D.R."/>
        </authorList>
    </citation>
    <scope>NUCLEOTIDE SEQUENCE [LARGE SCALE GENOMIC DNA]</scope>
    <source>
        <strain evidence="2">ATCC PRA-205</strain>
    </source>
</reference>
<evidence type="ECO:0000259" key="1">
    <source>
        <dbReference type="Pfam" id="PF08393"/>
    </source>
</evidence>
<dbReference type="InterPro" id="IPR042228">
    <property type="entry name" value="Dynein_linker_3"/>
</dbReference>
<dbReference type="AlphaFoldDB" id="A0A7J6RYX3"/>